<dbReference type="EMBL" id="KV745444">
    <property type="protein sequence ID" value="OCK74621.1"/>
    <property type="molecule type" value="Genomic_DNA"/>
</dbReference>
<keyword evidence="1" id="KW-0732">Signal</keyword>
<evidence type="ECO:0000313" key="2">
    <source>
        <dbReference type="EMBL" id="OCK74621.1"/>
    </source>
</evidence>
<evidence type="ECO:0000256" key="1">
    <source>
        <dbReference type="SAM" id="SignalP"/>
    </source>
</evidence>
<proteinExistence type="predicted"/>
<feature type="signal peptide" evidence="1">
    <location>
        <begin position="1"/>
        <end position="22"/>
    </location>
</feature>
<protein>
    <submittedName>
        <fullName evidence="2">Uncharacterized protein</fullName>
    </submittedName>
</protein>
<organism evidence="2 3">
    <name type="scientific">Lepidopterella palustris CBS 459.81</name>
    <dbReference type="NCBI Taxonomy" id="1314670"/>
    <lineage>
        <taxon>Eukaryota</taxon>
        <taxon>Fungi</taxon>
        <taxon>Dikarya</taxon>
        <taxon>Ascomycota</taxon>
        <taxon>Pezizomycotina</taxon>
        <taxon>Dothideomycetes</taxon>
        <taxon>Pleosporomycetidae</taxon>
        <taxon>Mytilinidiales</taxon>
        <taxon>Argynnaceae</taxon>
        <taxon>Lepidopterella</taxon>
    </lineage>
</organism>
<evidence type="ECO:0000313" key="3">
    <source>
        <dbReference type="Proteomes" id="UP000250266"/>
    </source>
</evidence>
<reference evidence="2 3" key="1">
    <citation type="journal article" date="2016" name="Nat. Commun.">
        <title>Ectomycorrhizal ecology is imprinted in the genome of the dominant symbiotic fungus Cenococcum geophilum.</title>
        <authorList>
            <consortium name="DOE Joint Genome Institute"/>
            <person name="Peter M."/>
            <person name="Kohler A."/>
            <person name="Ohm R.A."/>
            <person name="Kuo A."/>
            <person name="Krutzmann J."/>
            <person name="Morin E."/>
            <person name="Arend M."/>
            <person name="Barry K.W."/>
            <person name="Binder M."/>
            <person name="Choi C."/>
            <person name="Clum A."/>
            <person name="Copeland A."/>
            <person name="Grisel N."/>
            <person name="Haridas S."/>
            <person name="Kipfer T."/>
            <person name="LaButti K."/>
            <person name="Lindquist E."/>
            <person name="Lipzen A."/>
            <person name="Maire R."/>
            <person name="Meier B."/>
            <person name="Mihaltcheva S."/>
            <person name="Molinier V."/>
            <person name="Murat C."/>
            <person name="Poggeler S."/>
            <person name="Quandt C.A."/>
            <person name="Sperisen C."/>
            <person name="Tritt A."/>
            <person name="Tisserant E."/>
            <person name="Crous P.W."/>
            <person name="Henrissat B."/>
            <person name="Nehls U."/>
            <person name="Egli S."/>
            <person name="Spatafora J.W."/>
            <person name="Grigoriev I.V."/>
            <person name="Martin F.M."/>
        </authorList>
    </citation>
    <scope>NUCLEOTIDE SEQUENCE [LARGE SCALE GENOMIC DNA]</scope>
    <source>
        <strain evidence="2 3">CBS 459.81</strain>
    </source>
</reference>
<dbReference type="AlphaFoldDB" id="A0A8E2DZZ5"/>
<feature type="chain" id="PRO_5034009363" evidence="1">
    <location>
        <begin position="23"/>
        <end position="113"/>
    </location>
</feature>
<accession>A0A8E2DZZ5</accession>
<name>A0A8E2DZZ5_9PEZI</name>
<dbReference type="Proteomes" id="UP000250266">
    <property type="component" value="Unassembled WGS sequence"/>
</dbReference>
<gene>
    <name evidence="2" type="ORF">K432DRAFT_409713</name>
</gene>
<sequence length="113" mass="12345">MKFLTTLLVATSALAALPVTTAHTYTCTDIVSKDNYVAGNEKRCRGLVNAWFSKCYGHGGDGCIELKGQAVTIVLSPLPLGCGWLPIVNIVRGLDRHWDNVRPCVTQIPVYRN</sequence>
<keyword evidence="3" id="KW-1185">Reference proteome</keyword>